<dbReference type="SMART" id="SM00382">
    <property type="entry name" value="AAA"/>
    <property type="match status" value="1"/>
</dbReference>
<dbReference type="CDD" id="cd03255">
    <property type="entry name" value="ABC_MJ0796_LolCDE_FtsE"/>
    <property type="match status" value="1"/>
</dbReference>
<dbReference type="InterPro" id="IPR015854">
    <property type="entry name" value="ABC_transpr_LolD-like"/>
</dbReference>
<dbReference type="GO" id="GO:0098796">
    <property type="term" value="C:membrane protein complex"/>
    <property type="evidence" value="ECO:0007669"/>
    <property type="project" value="UniProtKB-ARBA"/>
</dbReference>
<organism evidence="7 8">
    <name type="scientific">Bacillus aquiflavi</name>
    <dbReference type="NCBI Taxonomy" id="2672567"/>
    <lineage>
        <taxon>Bacteria</taxon>
        <taxon>Bacillati</taxon>
        <taxon>Bacillota</taxon>
        <taxon>Bacilli</taxon>
        <taxon>Bacillales</taxon>
        <taxon>Bacillaceae</taxon>
        <taxon>Bacillus</taxon>
    </lineage>
</organism>
<reference evidence="7 8" key="1">
    <citation type="submission" date="2020-02" db="EMBL/GenBank/DDBJ databases">
        <title>Bacillus aquiflavi sp. nov., isolated from yellow water of strong flavor Chinese baijiu in Yibin region of China.</title>
        <authorList>
            <person name="Xie J."/>
        </authorList>
    </citation>
    <scope>NUCLEOTIDE SEQUENCE [LARGE SCALE GENOMIC DNA]</scope>
    <source>
        <strain evidence="7 8">3H-10</strain>
    </source>
</reference>
<comment type="caution">
    <text evidence="7">The sequence shown here is derived from an EMBL/GenBank/DDBJ whole genome shotgun (WGS) entry which is preliminary data.</text>
</comment>
<dbReference type="GO" id="GO:0005886">
    <property type="term" value="C:plasma membrane"/>
    <property type="evidence" value="ECO:0007669"/>
    <property type="project" value="TreeGrafter"/>
</dbReference>
<protein>
    <submittedName>
        <fullName evidence="7">ABC transporter ATP-binding protein</fullName>
    </submittedName>
</protein>
<dbReference type="EMBL" id="JACEIO010000029">
    <property type="protein sequence ID" value="MBA4537859.1"/>
    <property type="molecule type" value="Genomic_DNA"/>
</dbReference>
<evidence type="ECO:0000256" key="2">
    <source>
        <dbReference type="ARBA" id="ARBA00022448"/>
    </source>
</evidence>
<dbReference type="FunFam" id="3.40.50.300:FF:000032">
    <property type="entry name" value="Export ABC transporter ATP-binding protein"/>
    <property type="match status" value="1"/>
</dbReference>
<evidence type="ECO:0000313" key="7">
    <source>
        <dbReference type="EMBL" id="NEY82115.1"/>
    </source>
</evidence>
<gene>
    <name evidence="7" type="ORF">G4D64_11540</name>
    <name evidence="6" type="ORF">H1Z61_12150</name>
</gene>
<name>A0A6B3W0J8_9BACI</name>
<dbReference type="Proteomes" id="UP000472971">
    <property type="component" value="Unassembled WGS sequence"/>
</dbReference>
<evidence type="ECO:0000313" key="6">
    <source>
        <dbReference type="EMBL" id="MBA4537859.1"/>
    </source>
</evidence>
<keyword evidence="3" id="KW-0547">Nucleotide-binding</keyword>
<evidence type="ECO:0000313" key="9">
    <source>
        <dbReference type="Proteomes" id="UP000570010"/>
    </source>
</evidence>
<dbReference type="Proteomes" id="UP000570010">
    <property type="component" value="Unassembled WGS sequence"/>
</dbReference>
<evidence type="ECO:0000313" key="8">
    <source>
        <dbReference type="Proteomes" id="UP000472971"/>
    </source>
</evidence>
<dbReference type="SUPFAM" id="SSF52540">
    <property type="entry name" value="P-loop containing nucleoside triphosphate hydrolases"/>
    <property type="match status" value="1"/>
</dbReference>
<dbReference type="GO" id="GO:0022857">
    <property type="term" value="F:transmembrane transporter activity"/>
    <property type="evidence" value="ECO:0007669"/>
    <property type="project" value="UniProtKB-ARBA"/>
</dbReference>
<comment type="similarity">
    <text evidence="1">Belongs to the ABC transporter superfamily.</text>
</comment>
<proteinExistence type="inferred from homology"/>
<dbReference type="InterPro" id="IPR017871">
    <property type="entry name" value="ABC_transporter-like_CS"/>
</dbReference>
<accession>A0A6B3W0J8</accession>
<sequence length="243" mass="26947">MIITKKLTRAFPIGKETFKALDGVSLEVKKGEFVAIMGPSGSGKSTLLQLIGGLELPTEGEVIIDDISMNSLTERERTLYRRRNIGFIFQNYQLLPSLTVEENIAFPLDADRVSTIEINTRVAKLIKEVGLEGKEKVFPNVMSGGQQQRVAIARALSTNPRLILADEPTGNLDRKKGTDILKLLSRLHKEEHLTIIMVTHDIFAAGYADRVVMLKDGKIESEVIREEAGKDEIMANFLAQLDG</sequence>
<dbReference type="AlphaFoldDB" id="A0A6B3W0J8"/>
<dbReference type="InterPro" id="IPR003439">
    <property type="entry name" value="ABC_transporter-like_ATP-bd"/>
</dbReference>
<evidence type="ECO:0000259" key="5">
    <source>
        <dbReference type="PROSITE" id="PS50893"/>
    </source>
</evidence>
<dbReference type="InterPro" id="IPR017911">
    <property type="entry name" value="MacB-like_ATP-bd"/>
</dbReference>
<dbReference type="PROSITE" id="PS00211">
    <property type="entry name" value="ABC_TRANSPORTER_1"/>
    <property type="match status" value="1"/>
</dbReference>
<evidence type="ECO:0000256" key="3">
    <source>
        <dbReference type="ARBA" id="ARBA00022741"/>
    </source>
</evidence>
<dbReference type="Gene3D" id="3.40.50.300">
    <property type="entry name" value="P-loop containing nucleotide triphosphate hydrolases"/>
    <property type="match status" value="1"/>
</dbReference>
<feature type="domain" description="ABC transporter" evidence="5">
    <location>
        <begin position="2"/>
        <end position="241"/>
    </location>
</feature>
<dbReference type="RefSeq" id="WP_163242503.1">
    <property type="nucleotide sequence ID" value="NZ_CP082780.1"/>
</dbReference>
<dbReference type="InterPro" id="IPR003593">
    <property type="entry name" value="AAA+_ATPase"/>
</dbReference>
<reference evidence="6 9" key="2">
    <citation type="submission" date="2020-07" db="EMBL/GenBank/DDBJ databases">
        <authorList>
            <person name="Feng H."/>
        </authorList>
    </citation>
    <scope>NUCLEOTIDE SEQUENCE [LARGE SCALE GENOMIC DNA]</scope>
    <source>
        <strain evidence="9">s-12</strain>
        <strain evidence="6">S-12</strain>
    </source>
</reference>
<keyword evidence="8" id="KW-1185">Reference proteome</keyword>
<dbReference type="PANTHER" id="PTHR24220">
    <property type="entry name" value="IMPORT ATP-BINDING PROTEIN"/>
    <property type="match status" value="1"/>
</dbReference>
<dbReference type="GO" id="GO:0005524">
    <property type="term" value="F:ATP binding"/>
    <property type="evidence" value="ECO:0007669"/>
    <property type="project" value="UniProtKB-KW"/>
</dbReference>
<keyword evidence="2" id="KW-0813">Transport</keyword>
<dbReference type="PANTHER" id="PTHR24220:SF614">
    <property type="entry name" value="ABC TRANSPORTER ATP-BINDING PROTEIN SSO1893-RELATED"/>
    <property type="match status" value="1"/>
</dbReference>
<evidence type="ECO:0000256" key="1">
    <source>
        <dbReference type="ARBA" id="ARBA00005417"/>
    </source>
</evidence>
<dbReference type="EMBL" id="JAAIWN010000027">
    <property type="protein sequence ID" value="NEY82115.1"/>
    <property type="molecule type" value="Genomic_DNA"/>
</dbReference>
<dbReference type="GO" id="GO:0016887">
    <property type="term" value="F:ATP hydrolysis activity"/>
    <property type="evidence" value="ECO:0007669"/>
    <property type="project" value="InterPro"/>
</dbReference>
<evidence type="ECO:0000256" key="4">
    <source>
        <dbReference type="ARBA" id="ARBA00022840"/>
    </source>
</evidence>
<dbReference type="InterPro" id="IPR027417">
    <property type="entry name" value="P-loop_NTPase"/>
</dbReference>
<dbReference type="Pfam" id="PF00005">
    <property type="entry name" value="ABC_tran"/>
    <property type="match status" value="1"/>
</dbReference>
<dbReference type="PROSITE" id="PS50893">
    <property type="entry name" value="ABC_TRANSPORTER_2"/>
    <property type="match status" value="1"/>
</dbReference>
<keyword evidence="4 7" id="KW-0067">ATP-binding</keyword>